<evidence type="ECO:0000256" key="2">
    <source>
        <dbReference type="ARBA" id="ARBA00023012"/>
    </source>
</evidence>
<dbReference type="PROSITE" id="PS50110">
    <property type="entry name" value="RESPONSE_REGULATORY"/>
    <property type="match status" value="1"/>
</dbReference>
<dbReference type="PANTHER" id="PTHR48111">
    <property type="entry name" value="REGULATOR OF RPOS"/>
    <property type="match status" value="1"/>
</dbReference>
<comment type="caution">
    <text evidence="10">The sequence shown here is derived from an EMBL/GenBank/DDBJ whole genome shotgun (WGS) entry which is preliminary data.</text>
</comment>
<protein>
    <submittedName>
        <fullName evidence="10">Response regulator</fullName>
    </submittedName>
</protein>
<keyword evidence="4 7" id="KW-0238">DNA-binding</keyword>
<dbReference type="InterPro" id="IPR039420">
    <property type="entry name" value="WalR-like"/>
</dbReference>
<dbReference type="PROSITE" id="PS51755">
    <property type="entry name" value="OMPR_PHOB"/>
    <property type="match status" value="1"/>
</dbReference>
<dbReference type="RefSeq" id="WP_117953630.1">
    <property type="nucleotide sequence ID" value="NZ_QRAN01000006.1"/>
</dbReference>
<sequence length="228" mass="25651">MRFLIVEDHLGMADQLAAGFQERGYNTRVVDNGEEGLYEAREVDYTLAVIDLGLPRMSGLELIRALRKSGNSIPIVVLTARDDVETIVQAMEAGADDYLKKPVYFAELLAHIEAVLRRVLVDPRLGDPVLEFGPLSLDTRKRMVSRAGERVELTRAEYEILEHLWRNAGRVQSKKRIADSYQRDTDSIPSANSIEGLVGRIKRKIDPDGTAMPIETVRGRGYLFRETP</sequence>
<dbReference type="GO" id="GO:0006355">
    <property type="term" value="P:regulation of DNA-templated transcription"/>
    <property type="evidence" value="ECO:0007669"/>
    <property type="project" value="InterPro"/>
</dbReference>
<dbReference type="Pfam" id="PF00072">
    <property type="entry name" value="Response_reg"/>
    <property type="match status" value="1"/>
</dbReference>
<feature type="domain" description="Response regulatory" evidence="8">
    <location>
        <begin position="2"/>
        <end position="116"/>
    </location>
</feature>
<keyword evidence="1 6" id="KW-0597">Phosphoprotein</keyword>
<dbReference type="Gene3D" id="1.10.10.10">
    <property type="entry name" value="Winged helix-like DNA-binding domain superfamily/Winged helix DNA-binding domain"/>
    <property type="match status" value="1"/>
</dbReference>
<evidence type="ECO:0000256" key="3">
    <source>
        <dbReference type="ARBA" id="ARBA00023015"/>
    </source>
</evidence>
<keyword evidence="5" id="KW-0804">Transcription</keyword>
<dbReference type="SMART" id="SM00862">
    <property type="entry name" value="Trans_reg_C"/>
    <property type="match status" value="1"/>
</dbReference>
<dbReference type="InterPro" id="IPR001789">
    <property type="entry name" value="Sig_transdc_resp-reg_receiver"/>
</dbReference>
<evidence type="ECO:0000256" key="7">
    <source>
        <dbReference type="PROSITE-ProRule" id="PRU01091"/>
    </source>
</evidence>
<feature type="modified residue" description="4-aspartylphosphate" evidence="6">
    <location>
        <position position="51"/>
    </location>
</feature>
<dbReference type="Proteomes" id="UP000265509">
    <property type="component" value="Unassembled WGS sequence"/>
</dbReference>
<dbReference type="GO" id="GO:0000156">
    <property type="term" value="F:phosphorelay response regulator activity"/>
    <property type="evidence" value="ECO:0007669"/>
    <property type="project" value="TreeGrafter"/>
</dbReference>
<feature type="DNA-binding region" description="OmpR/PhoB-type" evidence="7">
    <location>
        <begin position="127"/>
        <end position="226"/>
    </location>
</feature>
<evidence type="ECO:0000259" key="8">
    <source>
        <dbReference type="PROSITE" id="PS50110"/>
    </source>
</evidence>
<organism evidence="10 11">
    <name type="scientific">Seongchinamella sediminis</name>
    <dbReference type="NCBI Taxonomy" id="2283635"/>
    <lineage>
        <taxon>Bacteria</taxon>
        <taxon>Pseudomonadati</taxon>
        <taxon>Pseudomonadota</taxon>
        <taxon>Gammaproteobacteria</taxon>
        <taxon>Cellvibrionales</taxon>
        <taxon>Halieaceae</taxon>
        <taxon>Seongchinamella</taxon>
    </lineage>
</organism>
<evidence type="ECO:0000259" key="9">
    <source>
        <dbReference type="PROSITE" id="PS51755"/>
    </source>
</evidence>
<evidence type="ECO:0000313" key="10">
    <source>
        <dbReference type="EMBL" id="RLQ22489.1"/>
    </source>
</evidence>
<dbReference type="PANTHER" id="PTHR48111:SF1">
    <property type="entry name" value="TWO-COMPONENT RESPONSE REGULATOR ORR33"/>
    <property type="match status" value="1"/>
</dbReference>
<dbReference type="InterPro" id="IPR011006">
    <property type="entry name" value="CheY-like_superfamily"/>
</dbReference>
<keyword evidence="11" id="KW-1185">Reference proteome</keyword>
<dbReference type="InterPro" id="IPR036388">
    <property type="entry name" value="WH-like_DNA-bd_sf"/>
</dbReference>
<evidence type="ECO:0000256" key="1">
    <source>
        <dbReference type="ARBA" id="ARBA00022553"/>
    </source>
</evidence>
<evidence type="ECO:0000256" key="4">
    <source>
        <dbReference type="ARBA" id="ARBA00023125"/>
    </source>
</evidence>
<evidence type="ECO:0000256" key="6">
    <source>
        <dbReference type="PROSITE-ProRule" id="PRU00169"/>
    </source>
</evidence>
<dbReference type="GO" id="GO:0005829">
    <property type="term" value="C:cytosol"/>
    <property type="evidence" value="ECO:0007669"/>
    <property type="project" value="TreeGrafter"/>
</dbReference>
<keyword evidence="3" id="KW-0805">Transcription regulation</keyword>
<dbReference type="SUPFAM" id="SSF52172">
    <property type="entry name" value="CheY-like"/>
    <property type="match status" value="1"/>
</dbReference>
<evidence type="ECO:0000313" key="11">
    <source>
        <dbReference type="Proteomes" id="UP000265509"/>
    </source>
</evidence>
<proteinExistence type="predicted"/>
<name>A0A3L7E0N4_9GAMM</name>
<keyword evidence="2" id="KW-0902">Two-component regulatory system</keyword>
<dbReference type="AlphaFoldDB" id="A0A3L7E0N4"/>
<dbReference type="GO" id="GO:0032993">
    <property type="term" value="C:protein-DNA complex"/>
    <property type="evidence" value="ECO:0007669"/>
    <property type="project" value="TreeGrafter"/>
</dbReference>
<reference evidence="10 11" key="1">
    <citation type="submission" date="2018-07" db="EMBL/GenBank/DDBJ databases">
        <title>Halioglobus sp. genome submission.</title>
        <authorList>
            <person name="Ye M.-Q."/>
            <person name="Du Z.-J."/>
        </authorList>
    </citation>
    <scope>NUCLEOTIDE SEQUENCE [LARGE SCALE GENOMIC DNA]</scope>
    <source>
        <strain evidence="10 11">U0301</strain>
    </source>
</reference>
<feature type="domain" description="OmpR/PhoB-type" evidence="9">
    <location>
        <begin position="127"/>
        <end position="226"/>
    </location>
</feature>
<accession>A0A3L7E0N4</accession>
<dbReference type="Pfam" id="PF00486">
    <property type="entry name" value="Trans_reg_C"/>
    <property type="match status" value="1"/>
</dbReference>
<dbReference type="Gene3D" id="3.40.50.2300">
    <property type="match status" value="1"/>
</dbReference>
<dbReference type="OrthoDB" id="9802426at2"/>
<evidence type="ECO:0000256" key="5">
    <source>
        <dbReference type="ARBA" id="ARBA00023163"/>
    </source>
</evidence>
<dbReference type="GO" id="GO:0000976">
    <property type="term" value="F:transcription cis-regulatory region binding"/>
    <property type="evidence" value="ECO:0007669"/>
    <property type="project" value="TreeGrafter"/>
</dbReference>
<dbReference type="CDD" id="cd00383">
    <property type="entry name" value="trans_reg_C"/>
    <property type="match status" value="1"/>
</dbReference>
<dbReference type="SMART" id="SM00448">
    <property type="entry name" value="REC"/>
    <property type="match status" value="1"/>
</dbReference>
<dbReference type="InterPro" id="IPR001867">
    <property type="entry name" value="OmpR/PhoB-type_DNA-bd"/>
</dbReference>
<gene>
    <name evidence="10" type="ORF">DWB85_07680</name>
</gene>
<dbReference type="EMBL" id="QRAN01000006">
    <property type="protein sequence ID" value="RLQ22489.1"/>
    <property type="molecule type" value="Genomic_DNA"/>
</dbReference>